<keyword evidence="6" id="KW-1185">Reference proteome</keyword>
<comment type="similarity">
    <text evidence="1">Belongs to the universal stress protein A family.</text>
</comment>
<proteinExistence type="inferred from homology"/>
<accession>A0A1M4Z018</accession>
<dbReference type="Gene3D" id="3.40.50.620">
    <property type="entry name" value="HUPs"/>
    <property type="match status" value="2"/>
</dbReference>
<dbReference type="InterPro" id="IPR006015">
    <property type="entry name" value="Universal_stress_UspA"/>
</dbReference>
<dbReference type="InterPro" id="IPR014729">
    <property type="entry name" value="Rossmann-like_a/b/a_fold"/>
</dbReference>
<evidence type="ECO:0000313" key="6">
    <source>
        <dbReference type="Proteomes" id="UP000184501"/>
    </source>
</evidence>
<evidence type="ECO:0000259" key="4">
    <source>
        <dbReference type="Pfam" id="PF00582"/>
    </source>
</evidence>
<evidence type="ECO:0000313" key="5">
    <source>
        <dbReference type="EMBL" id="SHF11423.1"/>
    </source>
</evidence>
<dbReference type="SUPFAM" id="SSF52402">
    <property type="entry name" value="Adenine nucleotide alpha hydrolases-like"/>
    <property type="match status" value="2"/>
</dbReference>
<reference evidence="5 6" key="1">
    <citation type="submission" date="2016-11" db="EMBL/GenBank/DDBJ databases">
        <authorList>
            <person name="Jaros S."/>
            <person name="Januszkiewicz K."/>
            <person name="Wedrychowicz H."/>
        </authorList>
    </citation>
    <scope>NUCLEOTIDE SEQUENCE [LARGE SCALE GENOMIC DNA]</scope>
    <source>
        <strain evidence="5 6">DSM 44523</strain>
    </source>
</reference>
<dbReference type="RefSeq" id="WP_159447710.1">
    <property type="nucleotide sequence ID" value="NZ_FQVN01000002.1"/>
</dbReference>
<name>A0A1M4Z018_STRHI</name>
<dbReference type="InterPro" id="IPR006016">
    <property type="entry name" value="UspA"/>
</dbReference>
<dbReference type="PRINTS" id="PR01438">
    <property type="entry name" value="UNVRSLSTRESS"/>
</dbReference>
<evidence type="ECO:0000256" key="3">
    <source>
        <dbReference type="ARBA" id="ARBA00022840"/>
    </source>
</evidence>
<dbReference type="OrthoDB" id="3404132at2"/>
<dbReference type="CDD" id="cd00293">
    <property type="entry name" value="USP-like"/>
    <property type="match status" value="1"/>
</dbReference>
<dbReference type="Pfam" id="PF00582">
    <property type="entry name" value="Usp"/>
    <property type="match status" value="2"/>
</dbReference>
<dbReference type="GO" id="GO:0005524">
    <property type="term" value="F:ATP binding"/>
    <property type="evidence" value="ECO:0007669"/>
    <property type="project" value="UniProtKB-KW"/>
</dbReference>
<keyword evidence="3" id="KW-0067">ATP-binding</keyword>
<feature type="domain" description="UspA" evidence="4">
    <location>
        <begin position="9"/>
        <end position="143"/>
    </location>
</feature>
<dbReference type="PANTHER" id="PTHR46268:SF27">
    <property type="entry name" value="UNIVERSAL STRESS PROTEIN RV2623"/>
    <property type="match status" value="1"/>
</dbReference>
<keyword evidence="2" id="KW-0547">Nucleotide-binding</keyword>
<evidence type="ECO:0000256" key="1">
    <source>
        <dbReference type="ARBA" id="ARBA00008791"/>
    </source>
</evidence>
<sequence length="299" mass="31462">MTSENVGHPVAVGVGDDPADQEVVRWAAEEAARRGVGLRLVHGYVVLPYTMDQYVPDSDTMARRAGEAVLDAATATARSACPGLEVSMSLTYGTPDLVLAQESVNAALVVVGTHPHSALTETVFGSTAGALVRDAPCPIVAVPRGSAGPERIGPVVAGVDGSPASQAALAFAFDAASRRGLPLRVAHYWYGELTDVERAEAREDHHVLLAESLAGFRERHPDVSVSFVARAADPVRELRAESAEACLLVLGTHGRGRLVSALLGSVSRDLVRTARCPVAVVRPQTDSPEPQTPARHHSK</sequence>
<evidence type="ECO:0000256" key="2">
    <source>
        <dbReference type="ARBA" id="ARBA00022741"/>
    </source>
</evidence>
<dbReference type="AlphaFoldDB" id="A0A1M4Z018"/>
<feature type="domain" description="UspA" evidence="4">
    <location>
        <begin position="154"/>
        <end position="282"/>
    </location>
</feature>
<organism evidence="5 6">
    <name type="scientific">Streptoalloteichus hindustanus</name>
    <dbReference type="NCBI Taxonomy" id="2017"/>
    <lineage>
        <taxon>Bacteria</taxon>
        <taxon>Bacillati</taxon>
        <taxon>Actinomycetota</taxon>
        <taxon>Actinomycetes</taxon>
        <taxon>Pseudonocardiales</taxon>
        <taxon>Pseudonocardiaceae</taxon>
        <taxon>Streptoalloteichus</taxon>
    </lineage>
</organism>
<dbReference type="PANTHER" id="PTHR46268">
    <property type="entry name" value="STRESS RESPONSE PROTEIN NHAX"/>
    <property type="match status" value="1"/>
</dbReference>
<gene>
    <name evidence="5" type="ORF">SAMN05444320_102553</name>
</gene>
<dbReference type="Proteomes" id="UP000184501">
    <property type="component" value="Unassembled WGS sequence"/>
</dbReference>
<protein>
    <submittedName>
        <fullName evidence="5">Nucleotide-binding universal stress protein, UspA family</fullName>
    </submittedName>
</protein>
<dbReference type="EMBL" id="FQVN01000002">
    <property type="protein sequence ID" value="SHF11423.1"/>
    <property type="molecule type" value="Genomic_DNA"/>
</dbReference>